<organism evidence="3 4">
    <name type="scientific">Porites evermanni</name>
    <dbReference type="NCBI Taxonomy" id="104178"/>
    <lineage>
        <taxon>Eukaryota</taxon>
        <taxon>Metazoa</taxon>
        <taxon>Cnidaria</taxon>
        <taxon>Anthozoa</taxon>
        <taxon>Hexacorallia</taxon>
        <taxon>Scleractinia</taxon>
        <taxon>Fungiina</taxon>
        <taxon>Poritidae</taxon>
        <taxon>Porites</taxon>
    </lineage>
</organism>
<feature type="coiled-coil region" evidence="1">
    <location>
        <begin position="272"/>
        <end position="348"/>
    </location>
</feature>
<dbReference type="SUPFAM" id="SSF47986">
    <property type="entry name" value="DEATH domain"/>
    <property type="match status" value="1"/>
</dbReference>
<evidence type="ECO:0000313" key="3">
    <source>
        <dbReference type="EMBL" id="CAH3170823.1"/>
    </source>
</evidence>
<dbReference type="InterPro" id="IPR001315">
    <property type="entry name" value="CARD"/>
</dbReference>
<name>A0ABN8QUV7_9CNID</name>
<dbReference type="InterPro" id="IPR011029">
    <property type="entry name" value="DEATH-like_dom_sf"/>
</dbReference>
<dbReference type="Gene3D" id="1.10.533.10">
    <property type="entry name" value="Death Domain, Fas"/>
    <property type="match status" value="1"/>
</dbReference>
<feature type="coiled-coil region" evidence="1">
    <location>
        <begin position="125"/>
        <end position="247"/>
    </location>
</feature>
<evidence type="ECO:0000259" key="2">
    <source>
        <dbReference type="PROSITE" id="PS50209"/>
    </source>
</evidence>
<dbReference type="EMBL" id="CALNXI010001501">
    <property type="protein sequence ID" value="CAH3170823.1"/>
    <property type="molecule type" value="Genomic_DNA"/>
</dbReference>
<evidence type="ECO:0000313" key="4">
    <source>
        <dbReference type="Proteomes" id="UP001159427"/>
    </source>
</evidence>
<dbReference type="PROSITE" id="PS50209">
    <property type="entry name" value="CARD"/>
    <property type="match status" value="1"/>
</dbReference>
<evidence type="ECO:0000256" key="1">
    <source>
        <dbReference type="SAM" id="Coils"/>
    </source>
</evidence>
<feature type="domain" description="CARD" evidence="2">
    <location>
        <begin position="1"/>
        <end position="91"/>
    </location>
</feature>
<dbReference type="CDD" id="cd01671">
    <property type="entry name" value="CARD"/>
    <property type="match status" value="1"/>
</dbReference>
<dbReference type="PANTHER" id="PTHR15034">
    <property type="entry name" value="DEATH DOMAIN-CONTAINING PROTEIN CRADD"/>
    <property type="match status" value="1"/>
</dbReference>
<dbReference type="SMART" id="SM00114">
    <property type="entry name" value="CARD"/>
    <property type="match status" value="1"/>
</dbReference>
<accession>A0ABN8QUV7</accession>
<dbReference type="InterPro" id="IPR037939">
    <property type="entry name" value="CRADD"/>
</dbReference>
<protein>
    <recommendedName>
        <fullName evidence="2">CARD domain-containing protein</fullName>
    </recommendedName>
</protein>
<dbReference type="Proteomes" id="UP001159427">
    <property type="component" value="Unassembled WGS sequence"/>
</dbReference>
<keyword evidence="1" id="KW-0175">Coiled coil</keyword>
<sequence length="467" mass="54859">MDEIWESLQSHRVQIVQQLRVDRSLLFDHLRSKEVFDSEDCELVNAEKTKERKASKLLDILKTKDSDGLVHFLDVLQLLNPGLYEVLTGQKATTRENPIINEVSGMSVLTDLDPQRDMDILGNHLRRAVGDLQEMTLRYDQLLKENQQQSKVLCKVTADRELDFKRLQTMEDQLRKAVERAEEAQNTAQKFEEDASVQRKEFEKAMGGWFLGLVAVLMKLVTSEEEAKQLKKKLEEEGKRNEELMHYNEKERRHSLILAEEIALQRSSLDRTKKLTISLRKVQMEKDQAEAEFSELKEWSEALKACFDIEKKNKKELQKKYDNLLANCSQLRKQIRELKFELANSQQQELNVKAQNDELTGFVNKYKEQCEFHGKEMIKAINEKFEARSERELIYQQLREALKEKDETIKRLVMETKEYNLRQEMAIAETQRLKERLMRTEEELISLKRKTSVKYKSSLVSDSNLLP</sequence>
<reference evidence="3 4" key="1">
    <citation type="submission" date="2022-05" db="EMBL/GenBank/DDBJ databases">
        <authorList>
            <consortium name="Genoscope - CEA"/>
            <person name="William W."/>
        </authorList>
    </citation>
    <scope>NUCLEOTIDE SEQUENCE [LARGE SCALE GENOMIC DNA]</scope>
</reference>
<feature type="coiled-coil region" evidence="1">
    <location>
        <begin position="395"/>
        <end position="450"/>
    </location>
</feature>
<gene>
    <name evidence="3" type="ORF">PEVE_00007578</name>
</gene>
<keyword evidence="4" id="KW-1185">Reference proteome</keyword>
<dbReference type="Pfam" id="PF00619">
    <property type="entry name" value="CARD"/>
    <property type="match status" value="1"/>
</dbReference>
<proteinExistence type="predicted"/>
<comment type="caution">
    <text evidence="3">The sequence shown here is derived from an EMBL/GenBank/DDBJ whole genome shotgun (WGS) entry which is preliminary data.</text>
</comment>
<dbReference type="PANTHER" id="PTHR15034:SF5">
    <property type="entry name" value="DEATH DOMAIN-CONTAINING PROTEIN CRADD"/>
    <property type="match status" value="1"/>
</dbReference>